<evidence type="ECO:0000313" key="4">
    <source>
        <dbReference type="Proteomes" id="UP000471678"/>
    </source>
</evidence>
<evidence type="ECO:0000256" key="1">
    <source>
        <dbReference type="SAM" id="MobiDB-lite"/>
    </source>
</evidence>
<evidence type="ECO:0008006" key="5">
    <source>
        <dbReference type="Google" id="ProtNLM"/>
    </source>
</evidence>
<dbReference type="AlphaFoldDB" id="A0A6N9ITI6"/>
<keyword evidence="2" id="KW-0732">Signal</keyword>
<proteinExistence type="predicted"/>
<feature type="region of interest" description="Disordered" evidence="1">
    <location>
        <begin position="33"/>
        <end position="113"/>
    </location>
</feature>
<protein>
    <recommendedName>
        <fullName evidence="5">RcnB family protein</fullName>
    </recommendedName>
</protein>
<dbReference type="EMBL" id="VSUB01000013">
    <property type="protein sequence ID" value="MYY65505.1"/>
    <property type="molecule type" value="Genomic_DNA"/>
</dbReference>
<evidence type="ECO:0000313" key="3">
    <source>
        <dbReference type="EMBL" id="MYY65505.1"/>
    </source>
</evidence>
<dbReference type="Proteomes" id="UP000471678">
    <property type="component" value="Unassembled WGS sequence"/>
</dbReference>
<reference evidence="3 4" key="1">
    <citation type="journal article" date="2020" name="Food Funct.">
        <title>Screening of Lactobacillus salivarius strains from the feces of Chinese populations and the evaluation of their effects against intestinal inflammation in mice.</title>
        <authorList>
            <person name="Zhai Q."/>
            <person name="Shen X."/>
            <person name="Cen S."/>
            <person name="Zhang C."/>
            <person name="Tian F."/>
            <person name="Zhao J."/>
            <person name="Zhang H."/>
            <person name="Xue Y."/>
            <person name="Chen W."/>
        </authorList>
    </citation>
    <scope>NUCLEOTIDE SEQUENCE [LARGE SCALE GENOMIC DNA]</scope>
    <source>
        <strain evidence="3 4">FYNDL5_1.scaf</strain>
    </source>
</reference>
<evidence type="ECO:0000256" key="2">
    <source>
        <dbReference type="SAM" id="SignalP"/>
    </source>
</evidence>
<gene>
    <name evidence="3" type="ORF">FYL25_08910</name>
</gene>
<name>A0A6N9ITI6_9LACO</name>
<accession>A0A6N9ITI6</accession>
<feature type="chain" id="PRO_5026930164" description="RcnB family protein" evidence="2">
    <location>
        <begin position="29"/>
        <end position="219"/>
    </location>
</feature>
<organism evidence="3 4">
    <name type="scientific">Ligilactobacillus salivarius</name>
    <dbReference type="NCBI Taxonomy" id="1624"/>
    <lineage>
        <taxon>Bacteria</taxon>
        <taxon>Bacillati</taxon>
        <taxon>Bacillota</taxon>
        <taxon>Bacilli</taxon>
        <taxon>Lactobacillales</taxon>
        <taxon>Lactobacillaceae</taxon>
        <taxon>Ligilactobacillus</taxon>
    </lineage>
</organism>
<feature type="signal peptide" evidence="2">
    <location>
        <begin position="1"/>
        <end position="28"/>
    </location>
</feature>
<comment type="caution">
    <text evidence="3">The sequence shown here is derived from an EMBL/GenBank/DDBJ whole genome shotgun (WGS) entry which is preliminary data.</text>
</comment>
<dbReference type="RefSeq" id="WP_161022953.1">
    <property type="nucleotide sequence ID" value="NZ_VSUB01000013.1"/>
</dbReference>
<sequence length="219" mass="24750">MTRVNKKLSIIISICSLALCLFPSNTQAISTSRTTTPHVTVRSTPRISPGRTSPRINTRTTPRTSPRANINKGPTSPVRTAPKTSTRTGNVGKNGLTSNNNRGVGSISEYSSLTNQSQKSSYTKWSNYYARNYPGRSANNIYNSYYYWIPYWILLNNQRKNAVSADIPTDNQGNPRRWIKVGDKIIFVPDNVWKKVNKGDKVKLIDDEHIKINNKVYKR</sequence>